<name>A0ABN9NW18_9MYCO</name>
<keyword evidence="2" id="KW-1185">Reference proteome</keyword>
<proteinExistence type="predicted"/>
<accession>A0ABN9NW18</accession>
<evidence type="ECO:0008006" key="3">
    <source>
        <dbReference type="Google" id="ProtNLM"/>
    </source>
</evidence>
<organism evidence="1 2">
    <name type="scientific">[Mycobacterium] wendilense</name>
    <dbReference type="NCBI Taxonomy" id="3064284"/>
    <lineage>
        <taxon>Bacteria</taxon>
        <taxon>Bacillati</taxon>
        <taxon>Actinomycetota</taxon>
        <taxon>Actinomycetes</taxon>
        <taxon>Mycobacteriales</taxon>
        <taxon>Mycobacteriaceae</taxon>
        <taxon>Mycolicibacter</taxon>
    </lineage>
</organism>
<gene>
    <name evidence="1" type="ORF">MU0050_000708</name>
</gene>
<dbReference type="Proteomes" id="UP001190466">
    <property type="component" value="Chromosome"/>
</dbReference>
<evidence type="ECO:0000313" key="2">
    <source>
        <dbReference type="Proteomes" id="UP001190466"/>
    </source>
</evidence>
<sequence>MIAEIRLQSNNGESTARFWSAILNVPAEELGDGRWRITPPATGPAVVVSTARVVETISRYVDLTVAVDAAAADRLRENGFEVSVDGSQAVGTNGTDATVFLGQAP</sequence>
<dbReference type="RefSeq" id="WP_316514316.1">
    <property type="nucleotide sequence ID" value="NZ_OY726395.1"/>
</dbReference>
<reference evidence="1 2" key="1">
    <citation type="submission" date="2023-08" db="EMBL/GenBank/DDBJ databases">
        <authorList>
            <person name="Folkvardsen B D."/>
            <person name="Norman A."/>
        </authorList>
    </citation>
    <scope>NUCLEOTIDE SEQUENCE [LARGE SCALE GENOMIC DNA]</scope>
    <source>
        <strain evidence="1 2">Mu0050</strain>
    </source>
</reference>
<dbReference type="EMBL" id="OY726395">
    <property type="protein sequence ID" value="CAJ1579828.1"/>
    <property type="molecule type" value="Genomic_DNA"/>
</dbReference>
<evidence type="ECO:0000313" key="1">
    <source>
        <dbReference type="EMBL" id="CAJ1579828.1"/>
    </source>
</evidence>
<protein>
    <recommendedName>
        <fullName evidence="3">Glyoxalase-like domain-containing protein</fullName>
    </recommendedName>
</protein>